<dbReference type="Proteomes" id="UP001499967">
    <property type="component" value="Unassembled WGS sequence"/>
</dbReference>
<reference evidence="2" key="1">
    <citation type="journal article" date="2019" name="Int. J. Syst. Evol. Microbiol.">
        <title>The Global Catalogue of Microorganisms (GCM) 10K type strain sequencing project: providing services to taxonomists for standard genome sequencing and annotation.</title>
        <authorList>
            <consortium name="The Broad Institute Genomics Platform"/>
            <consortium name="The Broad Institute Genome Sequencing Center for Infectious Disease"/>
            <person name="Wu L."/>
            <person name="Ma J."/>
        </authorList>
    </citation>
    <scope>NUCLEOTIDE SEQUENCE [LARGE SCALE GENOMIC DNA]</scope>
    <source>
        <strain evidence="2">JCM 11117</strain>
    </source>
</reference>
<sequence>MPKELIRDAVTDGFRVQVGWGGIAGDDCGYVQVATVNENSTLQLDDSLPEGESALPFEGWFVHLDRAGINRMIRALRRARDSAYGADA</sequence>
<proteinExistence type="predicted"/>
<gene>
    <name evidence="1" type="ORF">GCM10009559_58910</name>
</gene>
<evidence type="ECO:0008006" key="3">
    <source>
        <dbReference type="Google" id="ProtNLM"/>
    </source>
</evidence>
<evidence type="ECO:0000313" key="2">
    <source>
        <dbReference type="Proteomes" id="UP001499967"/>
    </source>
</evidence>
<comment type="caution">
    <text evidence="1">The sequence shown here is derived from an EMBL/GenBank/DDBJ whole genome shotgun (WGS) entry which is preliminary data.</text>
</comment>
<name>A0ABP3YR32_9PSEU</name>
<keyword evidence="2" id="KW-1185">Reference proteome</keyword>
<protein>
    <recommendedName>
        <fullName evidence="3">Immunity protein 53 of polymorphic toxin system</fullName>
    </recommendedName>
</protein>
<organism evidence="1 2">
    <name type="scientific">Pseudonocardia zijingensis</name>
    <dbReference type="NCBI Taxonomy" id="153376"/>
    <lineage>
        <taxon>Bacteria</taxon>
        <taxon>Bacillati</taxon>
        <taxon>Actinomycetota</taxon>
        <taxon>Actinomycetes</taxon>
        <taxon>Pseudonocardiales</taxon>
        <taxon>Pseudonocardiaceae</taxon>
        <taxon>Pseudonocardia</taxon>
    </lineage>
</organism>
<dbReference type="RefSeq" id="WP_343944923.1">
    <property type="nucleotide sequence ID" value="NZ_BAAAHP010000187.1"/>
</dbReference>
<accession>A0ABP3YR32</accession>
<evidence type="ECO:0000313" key="1">
    <source>
        <dbReference type="EMBL" id="GAA0897749.1"/>
    </source>
</evidence>
<dbReference type="EMBL" id="BAAAHP010000187">
    <property type="protein sequence ID" value="GAA0897749.1"/>
    <property type="molecule type" value="Genomic_DNA"/>
</dbReference>